<evidence type="ECO:0000259" key="6">
    <source>
        <dbReference type="PROSITE" id="PS50069"/>
    </source>
</evidence>
<dbReference type="InterPro" id="IPR001373">
    <property type="entry name" value="Cullin_N"/>
</dbReference>
<dbReference type="EMBL" id="KQ085903">
    <property type="protein sequence ID" value="KLO17574.1"/>
    <property type="molecule type" value="Genomic_DNA"/>
</dbReference>
<dbReference type="GO" id="GO:0031625">
    <property type="term" value="F:ubiquitin protein ligase binding"/>
    <property type="evidence" value="ECO:0007669"/>
    <property type="project" value="InterPro"/>
</dbReference>
<keyword evidence="3" id="KW-0832">Ubl conjugation</keyword>
<dbReference type="SUPFAM" id="SSF75632">
    <property type="entry name" value="Cullin homology domain"/>
    <property type="match status" value="1"/>
</dbReference>
<evidence type="ECO:0000313" key="7">
    <source>
        <dbReference type="EMBL" id="KLO17574.1"/>
    </source>
</evidence>
<dbReference type="Gene3D" id="1.20.1310.10">
    <property type="entry name" value="Cullin Repeats"/>
    <property type="match status" value="4"/>
</dbReference>
<proteinExistence type="inferred from homology"/>
<comment type="similarity">
    <text evidence="1 4 5">Belongs to the cullin family.</text>
</comment>
<evidence type="ECO:0000256" key="3">
    <source>
        <dbReference type="ARBA" id="ARBA00022843"/>
    </source>
</evidence>
<organism evidence="7 8">
    <name type="scientific">Schizopora paradoxa</name>
    <dbReference type="NCBI Taxonomy" id="27342"/>
    <lineage>
        <taxon>Eukaryota</taxon>
        <taxon>Fungi</taxon>
        <taxon>Dikarya</taxon>
        <taxon>Basidiomycota</taxon>
        <taxon>Agaricomycotina</taxon>
        <taxon>Agaricomycetes</taxon>
        <taxon>Hymenochaetales</taxon>
        <taxon>Schizoporaceae</taxon>
        <taxon>Schizopora</taxon>
    </lineage>
</organism>
<feature type="domain" description="Cullin family profile" evidence="6">
    <location>
        <begin position="353"/>
        <end position="579"/>
    </location>
</feature>
<dbReference type="SMART" id="SM00182">
    <property type="entry name" value="CULLIN"/>
    <property type="match status" value="1"/>
</dbReference>
<dbReference type="InParanoid" id="A0A0H2S0Q0"/>
<dbReference type="FunFam" id="1.10.10.10:FF:000014">
    <property type="entry name" value="Cullin 1"/>
    <property type="match status" value="1"/>
</dbReference>
<dbReference type="GO" id="GO:0006511">
    <property type="term" value="P:ubiquitin-dependent protein catabolic process"/>
    <property type="evidence" value="ECO:0007669"/>
    <property type="project" value="InterPro"/>
</dbReference>
<dbReference type="Pfam" id="PF00888">
    <property type="entry name" value="Cullin"/>
    <property type="match status" value="1"/>
</dbReference>
<keyword evidence="8" id="KW-1185">Reference proteome</keyword>
<dbReference type="STRING" id="27342.A0A0H2S0Q0"/>
<dbReference type="FunCoup" id="A0A0H2S0Q0">
    <property type="interactions" value="587"/>
</dbReference>
<evidence type="ECO:0000313" key="8">
    <source>
        <dbReference type="Proteomes" id="UP000053477"/>
    </source>
</evidence>
<dbReference type="InterPro" id="IPR036388">
    <property type="entry name" value="WH-like_DNA-bd_sf"/>
</dbReference>
<dbReference type="OrthoDB" id="27073at2759"/>
<dbReference type="PANTHER" id="PTHR11932">
    <property type="entry name" value="CULLIN"/>
    <property type="match status" value="1"/>
</dbReference>
<dbReference type="Pfam" id="PF26557">
    <property type="entry name" value="Cullin_AB"/>
    <property type="match status" value="1"/>
</dbReference>
<dbReference type="SUPFAM" id="SSF74788">
    <property type="entry name" value="Cullin repeat-like"/>
    <property type="match status" value="1"/>
</dbReference>
<name>A0A0H2S0Q0_9AGAM</name>
<dbReference type="InterPro" id="IPR059120">
    <property type="entry name" value="Cullin-like_AB"/>
</dbReference>
<dbReference type="InterPro" id="IPR036390">
    <property type="entry name" value="WH_DNA-bd_sf"/>
</dbReference>
<dbReference type="Pfam" id="PF10557">
    <property type="entry name" value="Cullin_Nedd8"/>
    <property type="match status" value="1"/>
</dbReference>
<dbReference type="InterPro" id="IPR016159">
    <property type="entry name" value="Cullin_repeat-like_dom_sf"/>
</dbReference>
<dbReference type="InterPro" id="IPR016158">
    <property type="entry name" value="Cullin_homology"/>
</dbReference>
<dbReference type="Gene3D" id="1.10.10.10">
    <property type="entry name" value="Winged helix-like DNA-binding domain superfamily/Winged helix DNA-binding domain"/>
    <property type="match status" value="1"/>
</dbReference>
<dbReference type="InterPro" id="IPR019559">
    <property type="entry name" value="Cullin_neddylation_domain"/>
</dbReference>
<reference evidence="7 8" key="1">
    <citation type="submission" date="2015-04" db="EMBL/GenBank/DDBJ databases">
        <title>Complete genome sequence of Schizopora paradoxa KUC8140, a cosmopolitan wood degrader in East Asia.</title>
        <authorList>
            <consortium name="DOE Joint Genome Institute"/>
            <person name="Min B."/>
            <person name="Park H."/>
            <person name="Jang Y."/>
            <person name="Kim J.-J."/>
            <person name="Kim K.H."/>
            <person name="Pangilinan J."/>
            <person name="Lipzen A."/>
            <person name="Riley R."/>
            <person name="Grigoriev I.V."/>
            <person name="Spatafora J.W."/>
            <person name="Choi I.-G."/>
        </authorList>
    </citation>
    <scope>NUCLEOTIDE SEQUENCE [LARGE SCALE GENOMIC DNA]</scope>
    <source>
        <strain evidence="7 8">KUC8140</strain>
    </source>
</reference>
<dbReference type="InterPro" id="IPR036317">
    <property type="entry name" value="Cullin_homology_sf"/>
</dbReference>
<dbReference type="PROSITE" id="PS50069">
    <property type="entry name" value="CULLIN_2"/>
    <property type="match status" value="1"/>
</dbReference>
<dbReference type="Gene3D" id="3.30.230.130">
    <property type="entry name" value="Cullin, Chain C, Domain 2"/>
    <property type="match status" value="1"/>
</dbReference>
<dbReference type="Proteomes" id="UP000053477">
    <property type="component" value="Unassembled WGS sequence"/>
</dbReference>
<gene>
    <name evidence="7" type="ORF">SCHPADRAFT_821263</name>
</gene>
<evidence type="ECO:0000256" key="1">
    <source>
        <dbReference type="ARBA" id="ARBA00006019"/>
    </source>
</evidence>
<keyword evidence="2" id="KW-1017">Isopeptide bond</keyword>
<evidence type="ECO:0000256" key="4">
    <source>
        <dbReference type="PROSITE-ProRule" id="PRU00330"/>
    </source>
</evidence>
<dbReference type="InterPro" id="IPR045093">
    <property type="entry name" value="Cullin"/>
</dbReference>
<evidence type="ECO:0000256" key="5">
    <source>
        <dbReference type="RuleBase" id="RU003829"/>
    </source>
</evidence>
<sequence>MPVRNPLHFVYLIHAISFIGSGKWIYDKLKLALNSTTSDISKSLCSNVSHPVEWLSELVSAANWFGDRVKLLQGSLTYLDRAYLLHQTDLRTIKLLSMELFDLQVFKSAAIQERLSAGIEAWISSERKSGKPHQNREIIKKLMIVLHEYSKFNPLFFETFLKETLRFYQAESENLSGPNAYKESPGEFLVHCDKRISEERQRAREVLALFPWCEGDIQKTTEEALLKGRLQWLSGVGLENAIASKNIAGLGRMYSLFSRVDGLKRLCEEFKAKVTASVAKIVNDKEREEEMVDRLLELKGFIDEALPIAFVNVSISDSAAANVDVKPTRTTNIDFVHAASDAFQAGFRGRKLKPAEMIAKYLDRAMRKGQQDATTEDFNKVMQRVLVLYRYTQDKDVFRTFYHKALARRLLTQRSASDQSEKQVLKILKENYDPEFSMGDQMFIDLDLSDDLTREFYKRYPEPEAEALSVKILQRSFWPFVARQKEDIRLPLFMQDVLSNYVNFYKGKHENRKLDFDHSLGTAQMHAQFKAGSKELTLSLYQAVILLMFNDQNVLSYNEIKENTGLNDEELKRTLQSLACGKKKVLKKKPVGKDVNDTDEFIYNADFTDPRQKVHINSIQVKETIEESKKTQSIIEGDRKHYLDAAIVRVMKAKKNMMHQALITATIDAVNKHFTPDVRMIKERIERLIEEEYMRRDDEVDGKYVYVA</sequence>
<evidence type="ECO:0000256" key="2">
    <source>
        <dbReference type="ARBA" id="ARBA00022499"/>
    </source>
</evidence>
<protein>
    <submittedName>
        <fullName evidence="7">Cullin-domain-containing protein</fullName>
    </submittedName>
</protein>
<dbReference type="SMART" id="SM00884">
    <property type="entry name" value="Cullin_Nedd8"/>
    <property type="match status" value="1"/>
</dbReference>
<dbReference type="SUPFAM" id="SSF46785">
    <property type="entry name" value="Winged helix' DNA-binding domain"/>
    <property type="match status" value="1"/>
</dbReference>
<accession>A0A0H2S0Q0</accession>
<dbReference type="AlphaFoldDB" id="A0A0H2S0Q0"/>